<sequence>MSELSEGKHQFKNTDENFEKLCAIIYTCKNAGKCWLERRPMGRLRVCIDKKGRYQVAYSPNGELLLHSCHRNDMKCVEFWDCKVCHYNEKGIKITDLRYKHLEKQLESIIKGG</sequence>
<proteinExistence type="predicted"/>
<evidence type="ECO:0000313" key="1">
    <source>
        <dbReference type="EMBL" id="KKL16289.1"/>
    </source>
</evidence>
<gene>
    <name evidence="1" type="ORF">LCGC14_2497040</name>
</gene>
<protein>
    <submittedName>
        <fullName evidence="1">Uncharacterized protein</fullName>
    </submittedName>
</protein>
<comment type="caution">
    <text evidence="1">The sequence shown here is derived from an EMBL/GenBank/DDBJ whole genome shotgun (WGS) entry which is preliminary data.</text>
</comment>
<name>A0A0F9B300_9ZZZZ</name>
<reference evidence="1" key="1">
    <citation type="journal article" date="2015" name="Nature">
        <title>Complex archaea that bridge the gap between prokaryotes and eukaryotes.</title>
        <authorList>
            <person name="Spang A."/>
            <person name="Saw J.H."/>
            <person name="Jorgensen S.L."/>
            <person name="Zaremba-Niedzwiedzka K."/>
            <person name="Martijn J."/>
            <person name="Lind A.E."/>
            <person name="van Eijk R."/>
            <person name="Schleper C."/>
            <person name="Guy L."/>
            <person name="Ettema T.J."/>
        </authorList>
    </citation>
    <scope>NUCLEOTIDE SEQUENCE</scope>
</reference>
<dbReference type="AlphaFoldDB" id="A0A0F9B300"/>
<accession>A0A0F9B300</accession>
<organism evidence="1">
    <name type="scientific">marine sediment metagenome</name>
    <dbReference type="NCBI Taxonomy" id="412755"/>
    <lineage>
        <taxon>unclassified sequences</taxon>
        <taxon>metagenomes</taxon>
        <taxon>ecological metagenomes</taxon>
    </lineage>
</organism>
<dbReference type="EMBL" id="LAZR01039721">
    <property type="protein sequence ID" value="KKL16289.1"/>
    <property type="molecule type" value="Genomic_DNA"/>
</dbReference>